<evidence type="ECO:0000313" key="2">
    <source>
        <dbReference type="EMBL" id="SIT71119.1"/>
    </source>
</evidence>
<proteinExistence type="predicted"/>
<dbReference type="Pfam" id="PF12867">
    <property type="entry name" value="DinB_2"/>
    <property type="match status" value="1"/>
</dbReference>
<evidence type="ECO:0000313" key="3">
    <source>
        <dbReference type="Proteomes" id="UP000187550"/>
    </source>
</evidence>
<dbReference type="SUPFAM" id="SSF109854">
    <property type="entry name" value="DinB/YfiT-like putative metalloenzymes"/>
    <property type="match status" value="1"/>
</dbReference>
<dbReference type="AlphaFoldDB" id="A0A1U7PMC3"/>
<dbReference type="InterPro" id="IPR034660">
    <property type="entry name" value="DinB/YfiT-like"/>
</dbReference>
<dbReference type="EMBL" id="FTPL01000001">
    <property type="protein sequence ID" value="SIT71119.1"/>
    <property type="molecule type" value="Genomic_DNA"/>
</dbReference>
<reference evidence="3" key="1">
    <citation type="submission" date="2017-01" db="EMBL/GenBank/DDBJ databases">
        <authorList>
            <person name="Varghese N."/>
            <person name="Submissions S."/>
        </authorList>
    </citation>
    <scope>NUCLEOTIDE SEQUENCE [LARGE SCALE GENOMIC DNA]</scope>
    <source>
        <strain evidence="3">MNA4</strain>
    </source>
</reference>
<accession>A0A1U7PMC3</accession>
<sequence length="169" mass="19139">MSGFASKQSPTADKMDDKCAQVFRQIEFMHGSVLGMANVLTEADLAYRPWAGKRSLGELLGHMALLCSADLRLSDGDTEDQMKVYYRENRPDGLKESLLTLSRSVEELRGRYDLYTAASLEEKTTSWWGATYTRFGWLVQIAVHLAHHRGQLHSMLLTIGKDPERPLFE</sequence>
<organism evidence="2 3">
    <name type="scientific">Edaphobacillus lindanitolerans</name>
    <dbReference type="NCBI Taxonomy" id="550447"/>
    <lineage>
        <taxon>Bacteria</taxon>
        <taxon>Bacillati</taxon>
        <taxon>Bacillota</taxon>
        <taxon>Bacilli</taxon>
        <taxon>Bacillales</taxon>
        <taxon>Bacillaceae</taxon>
        <taxon>Edaphobacillus</taxon>
    </lineage>
</organism>
<keyword evidence="3" id="KW-1185">Reference proteome</keyword>
<dbReference type="STRING" id="550447.SAMN05428946_0686"/>
<feature type="domain" description="DinB-like" evidence="1">
    <location>
        <begin position="28"/>
        <end position="152"/>
    </location>
</feature>
<gene>
    <name evidence="2" type="ORF">SAMN05428946_0686</name>
</gene>
<dbReference type="Gene3D" id="1.20.120.450">
    <property type="entry name" value="dinb family like domain"/>
    <property type="match status" value="1"/>
</dbReference>
<dbReference type="InterPro" id="IPR024775">
    <property type="entry name" value="DinB-like"/>
</dbReference>
<protein>
    <submittedName>
        <fullName evidence="2">DinB superfamily protein</fullName>
    </submittedName>
</protein>
<dbReference type="Proteomes" id="UP000187550">
    <property type="component" value="Unassembled WGS sequence"/>
</dbReference>
<evidence type="ECO:0000259" key="1">
    <source>
        <dbReference type="Pfam" id="PF12867"/>
    </source>
</evidence>
<name>A0A1U7PMC3_9BACI</name>